<dbReference type="PANTHER" id="PTHR30349">
    <property type="entry name" value="PHAGE INTEGRASE-RELATED"/>
    <property type="match status" value="1"/>
</dbReference>
<name>A0ABS1DB19_9PROT</name>
<dbReference type="EMBL" id="NRRL01000010">
    <property type="protein sequence ID" value="MBK1667647.1"/>
    <property type="molecule type" value="Genomic_DNA"/>
</dbReference>
<dbReference type="Gene3D" id="1.10.150.130">
    <property type="match status" value="1"/>
</dbReference>
<protein>
    <recommendedName>
        <fullName evidence="10">Integrase</fullName>
    </recommendedName>
</protein>
<dbReference type="Gene3D" id="1.10.443.10">
    <property type="entry name" value="Intergrase catalytic core"/>
    <property type="match status" value="1"/>
</dbReference>
<evidence type="ECO:0000313" key="8">
    <source>
        <dbReference type="EMBL" id="MBK1667647.1"/>
    </source>
</evidence>
<dbReference type="PROSITE" id="PS51898">
    <property type="entry name" value="TYR_RECOMBINASE"/>
    <property type="match status" value="1"/>
</dbReference>
<feature type="domain" description="Tyr recombinase" evidence="6">
    <location>
        <begin position="262"/>
        <end position="444"/>
    </location>
</feature>
<evidence type="ECO:0000256" key="3">
    <source>
        <dbReference type="ARBA" id="ARBA00023125"/>
    </source>
</evidence>
<keyword evidence="4" id="KW-0233">DNA recombination</keyword>
<dbReference type="Pfam" id="PF00589">
    <property type="entry name" value="Phage_integrase"/>
    <property type="match status" value="1"/>
</dbReference>
<organism evidence="8 9">
    <name type="scientific">Rhodovibrio sodomensis</name>
    <dbReference type="NCBI Taxonomy" id="1088"/>
    <lineage>
        <taxon>Bacteria</taxon>
        <taxon>Pseudomonadati</taxon>
        <taxon>Pseudomonadota</taxon>
        <taxon>Alphaproteobacteria</taxon>
        <taxon>Rhodospirillales</taxon>
        <taxon>Rhodovibrionaceae</taxon>
        <taxon>Rhodovibrio</taxon>
    </lineage>
</organism>
<dbReference type="Pfam" id="PF20172">
    <property type="entry name" value="DUF6538"/>
    <property type="match status" value="1"/>
</dbReference>
<proteinExistence type="inferred from homology"/>
<accession>A0ABS1DB19</accession>
<dbReference type="PANTHER" id="PTHR30349:SF41">
    <property type="entry name" value="INTEGRASE_RECOMBINASE PROTEIN MJ0367-RELATED"/>
    <property type="match status" value="1"/>
</dbReference>
<evidence type="ECO:0000256" key="4">
    <source>
        <dbReference type="ARBA" id="ARBA00023172"/>
    </source>
</evidence>
<dbReference type="InterPro" id="IPR013762">
    <property type="entry name" value="Integrase-like_cat_sf"/>
</dbReference>
<comment type="similarity">
    <text evidence="1">Belongs to the 'phage' integrase family.</text>
</comment>
<sequence>MVCGETVWGSKPVYLERRRNRYLAFHDIPEDVRSAFGGRKRFSQSTETGEKNLARSRAAIFERQWRKEIDRARKKLCGQVDLDDEAAFFRRALKETPEHERPILLDHIAEIAEGRIERAAARAGVSDIHDPAYDDLPVNAEADRFFASATGKLVPWTDHLDEYMDRLEREVEKKTADMRRSIIERFGAKFAHVQDVNRKEVQRWLDGQVSKEGRSPATMQSHLTSLRAYWDWLVSIEVAPEEVMPFDRLTKPKANQKQTKADERREFTPKQLVAILRAAEERQARTGKDQPLVDLIVLGMWTGCRREELGKLKVAHVHGDHFVVEDAKTSAGWRAIPIHSQLRPTIDRLTADSIDGYVLPSTAKSQYGDRSPPLGQKFGRLKTRMGYDDRYVFHSIRKTFATMLKQVGEDESVVADLMGHEYKTMTFGHYASEHGLDRKRAAIEKISYPL</sequence>
<evidence type="ECO:0000256" key="5">
    <source>
        <dbReference type="PROSITE-ProRule" id="PRU01248"/>
    </source>
</evidence>
<dbReference type="InterPro" id="IPR046668">
    <property type="entry name" value="DUF6538"/>
</dbReference>
<gene>
    <name evidence="8" type="ORF">CKO28_06320</name>
</gene>
<dbReference type="InterPro" id="IPR044068">
    <property type="entry name" value="CB"/>
</dbReference>
<feature type="domain" description="Core-binding (CB)" evidence="7">
    <location>
        <begin position="154"/>
        <end position="234"/>
    </location>
</feature>
<keyword evidence="2" id="KW-0229">DNA integration</keyword>
<dbReference type="SUPFAM" id="SSF56349">
    <property type="entry name" value="DNA breaking-rejoining enzymes"/>
    <property type="match status" value="1"/>
</dbReference>
<reference evidence="8 9" key="1">
    <citation type="journal article" date="2020" name="Microorganisms">
        <title>Osmotic Adaptation and Compatible Solute Biosynthesis of Phototrophic Bacteria as Revealed from Genome Analyses.</title>
        <authorList>
            <person name="Imhoff J.F."/>
            <person name="Rahn T."/>
            <person name="Kunzel S."/>
            <person name="Keller A."/>
            <person name="Neulinger S.C."/>
        </authorList>
    </citation>
    <scope>NUCLEOTIDE SEQUENCE [LARGE SCALE GENOMIC DNA]</scope>
    <source>
        <strain evidence="8 9">DSM 9895</strain>
    </source>
</reference>
<comment type="caution">
    <text evidence="8">The sequence shown here is derived from an EMBL/GenBank/DDBJ whole genome shotgun (WGS) entry which is preliminary data.</text>
</comment>
<evidence type="ECO:0000259" key="6">
    <source>
        <dbReference type="PROSITE" id="PS51898"/>
    </source>
</evidence>
<dbReference type="InterPro" id="IPR002104">
    <property type="entry name" value="Integrase_catalytic"/>
</dbReference>
<evidence type="ECO:0000259" key="7">
    <source>
        <dbReference type="PROSITE" id="PS51900"/>
    </source>
</evidence>
<dbReference type="InterPro" id="IPR010998">
    <property type="entry name" value="Integrase_recombinase_N"/>
</dbReference>
<evidence type="ECO:0000256" key="1">
    <source>
        <dbReference type="ARBA" id="ARBA00008857"/>
    </source>
</evidence>
<evidence type="ECO:0000256" key="2">
    <source>
        <dbReference type="ARBA" id="ARBA00022908"/>
    </source>
</evidence>
<evidence type="ECO:0008006" key="10">
    <source>
        <dbReference type="Google" id="ProtNLM"/>
    </source>
</evidence>
<dbReference type="InterPro" id="IPR011010">
    <property type="entry name" value="DNA_brk_join_enz"/>
</dbReference>
<dbReference type="PROSITE" id="PS51900">
    <property type="entry name" value="CB"/>
    <property type="match status" value="1"/>
</dbReference>
<keyword evidence="3 5" id="KW-0238">DNA-binding</keyword>
<dbReference type="InterPro" id="IPR050090">
    <property type="entry name" value="Tyrosine_recombinase_XerCD"/>
</dbReference>
<dbReference type="Proteomes" id="UP001296873">
    <property type="component" value="Unassembled WGS sequence"/>
</dbReference>
<keyword evidence="9" id="KW-1185">Reference proteome</keyword>
<evidence type="ECO:0000313" key="9">
    <source>
        <dbReference type="Proteomes" id="UP001296873"/>
    </source>
</evidence>